<reference evidence="2 5" key="3">
    <citation type="submission" date="2019-12" db="EMBL/GenBank/DDBJ databases">
        <title>Draft Genome Sequences of Six Type Strains of the Genus Massilia.</title>
        <authorList>
            <person name="Miess H."/>
            <person name="Frediansyah A."/>
            <person name="Goeker M."/>
            <person name="Gross H."/>
        </authorList>
    </citation>
    <scope>NUCLEOTIDE SEQUENCE [LARGE SCALE GENOMIC DNA]</scope>
    <source>
        <strain evidence="2 5">DSM 26639</strain>
    </source>
</reference>
<dbReference type="Proteomes" id="UP000315112">
    <property type="component" value="Unassembled WGS sequence"/>
</dbReference>
<dbReference type="Pfam" id="PF06864">
    <property type="entry name" value="PAP_PilO"/>
    <property type="match status" value="1"/>
</dbReference>
<keyword evidence="5" id="KW-1185">Reference proteome</keyword>
<reference evidence="3" key="2">
    <citation type="submission" date="2019-07" db="EMBL/GenBank/DDBJ databases">
        <authorList>
            <person name="Whitman W."/>
            <person name="Huntemann M."/>
            <person name="Clum A."/>
            <person name="Pillay M."/>
            <person name="Palaniappan K."/>
            <person name="Varghese N."/>
            <person name="Mikhailova N."/>
            <person name="Stamatis D."/>
            <person name="Reddy T."/>
            <person name="Daum C."/>
            <person name="Shapiro N."/>
            <person name="Ivanova N."/>
            <person name="Kyrpides N."/>
            <person name="Woyke T."/>
        </authorList>
    </citation>
    <scope>NUCLEOTIDE SEQUENCE</scope>
    <source>
        <strain evidence="3">CGMCC 1.10685</strain>
    </source>
</reference>
<reference evidence="3 4" key="1">
    <citation type="journal article" date="2015" name="Stand. Genomic Sci.">
        <title>Genomic Encyclopedia of Bacterial and Archaeal Type Strains, Phase III: the genomes of soil and plant-associated and newly described type strains.</title>
        <authorList>
            <person name="Whitman W.B."/>
            <person name="Woyke T."/>
            <person name="Klenk H.P."/>
            <person name="Zhou Y."/>
            <person name="Lilburn T.G."/>
            <person name="Beck B.J."/>
            <person name="De Vos P."/>
            <person name="Vandamme P."/>
            <person name="Eisen J.A."/>
            <person name="Garrity G."/>
            <person name="Hugenholtz P."/>
            <person name="Kyrpides N.C."/>
        </authorList>
    </citation>
    <scope>NUCLEOTIDE SEQUENCE [LARGE SCALE GENOMIC DNA]</scope>
    <source>
        <strain evidence="3 4">CGMCC 1.10685</strain>
    </source>
</reference>
<dbReference type="RefSeq" id="WP_145881286.1">
    <property type="nucleotide sequence ID" value="NZ_CP046904.1"/>
</dbReference>
<dbReference type="OrthoDB" id="6451163at2"/>
<dbReference type="EMBL" id="VLKW01000014">
    <property type="protein sequence ID" value="TWI42475.1"/>
    <property type="molecule type" value="Genomic_DNA"/>
</dbReference>
<name>A0A562PDB4_9BURK</name>
<evidence type="ECO:0000313" key="5">
    <source>
        <dbReference type="Proteomes" id="UP000437862"/>
    </source>
</evidence>
<evidence type="ECO:0000313" key="4">
    <source>
        <dbReference type="Proteomes" id="UP000315112"/>
    </source>
</evidence>
<proteinExistence type="predicted"/>
<organism evidence="3 4">
    <name type="scientific">Pseudoduganella flava</name>
    <dbReference type="NCBI Taxonomy" id="871742"/>
    <lineage>
        <taxon>Bacteria</taxon>
        <taxon>Pseudomonadati</taxon>
        <taxon>Pseudomonadota</taxon>
        <taxon>Betaproteobacteria</taxon>
        <taxon>Burkholderiales</taxon>
        <taxon>Oxalobacteraceae</taxon>
        <taxon>Telluria group</taxon>
        <taxon>Pseudoduganella</taxon>
    </lineage>
</organism>
<dbReference type="EMBL" id="CP046904">
    <property type="protein sequence ID" value="QGZ42148.1"/>
    <property type="molecule type" value="Genomic_DNA"/>
</dbReference>
<protein>
    <submittedName>
        <fullName evidence="3">Pilin accessory protein (PilO)</fullName>
    </submittedName>
    <submittedName>
        <fullName evidence="2">Type 4b pilus protein PilO2</fullName>
    </submittedName>
</protein>
<dbReference type="AlphaFoldDB" id="A0A562PDB4"/>
<dbReference type="InterPro" id="IPR009663">
    <property type="entry name" value="PAP_PilO"/>
</dbReference>
<gene>
    <name evidence="2" type="primary">pilO2</name>
    <name evidence="2" type="ORF">GO485_25970</name>
    <name evidence="3" type="ORF">IP92_05451</name>
</gene>
<keyword evidence="1" id="KW-1133">Transmembrane helix</keyword>
<evidence type="ECO:0000256" key="1">
    <source>
        <dbReference type="SAM" id="Phobius"/>
    </source>
</evidence>
<accession>A0A562PDB4</accession>
<keyword evidence="1" id="KW-0812">Transmembrane</keyword>
<feature type="transmembrane region" description="Helical" evidence="1">
    <location>
        <begin position="194"/>
        <end position="218"/>
    </location>
</feature>
<keyword evidence="1" id="KW-0472">Membrane</keyword>
<dbReference type="Proteomes" id="UP000437862">
    <property type="component" value="Chromosome"/>
</dbReference>
<evidence type="ECO:0000313" key="2">
    <source>
        <dbReference type="EMBL" id="QGZ42148.1"/>
    </source>
</evidence>
<evidence type="ECO:0000313" key="3">
    <source>
        <dbReference type="EMBL" id="TWI42475.1"/>
    </source>
</evidence>
<sequence length="422" mass="46571">MAVHVTQIGKHRFVCGLFWQSLSRPRELLREAADLGRKIDSDLAVVRRDQSTAQAGFAHSRDGASRVQYSLAAAVSKTLALEGAWYDGVLQPVHNWLGAFRLPDDQWAYFAVRDANFLPNGDFAGSREEVLDRLHTDYALGGWNVVIGEPELADLGFHNFNARTIDSLLPHRKDGAVRVYGWWRLRPINQRRPAWVMAAAGAGLAATACGALFGWRAWHAEQERQQQERFLAVQKMIRERQAATAQPWLALPRPAATLGRCADQLVHLTPGGWHLDEYVCEPDRLRYAWSRQGSTVAMLRAMVPAAQVAPSGDRATLVQPLPRKAQPAGGETLQAPDRVLDTVMSSLQAVGVPFKVVPKKPAPPAPGQPATPPPWQAWTFALDAHGLEPHQIAALLDQPGVRVEKATYKGMAWLIEGVIYAK</sequence>